<name>A0AAI8VWC1_9PEZI</name>
<organism evidence="3 4">
    <name type="scientific">Anthostomella pinea</name>
    <dbReference type="NCBI Taxonomy" id="933095"/>
    <lineage>
        <taxon>Eukaryota</taxon>
        <taxon>Fungi</taxon>
        <taxon>Dikarya</taxon>
        <taxon>Ascomycota</taxon>
        <taxon>Pezizomycotina</taxon>
        <taxon>Sordariomycetes</taxon>
        <taxon>Xylariomycetidae</taxon>
        <taxon>Xylariales</taxon>
        <taxon>Xylariaceae</taxon>
        <taxon>Anthostomella</taxon>
    </lineage>
</organism>
<keyword evidence="1" id="KW-0732">Signal</keyword>
<keyword evidence="4" id="KW-1185">Reference proteome</keyword>
<gene>
    <name evidence="3" type="ORF">KHLLAP_LOCUS12775</name>
</gene>
<sequence>MMLLGNLIFPVGFLAASAASAAIDTNTASPNTARQAGLQLPVQGHWVMGANEDQCDGTGDYDQLSVKARVEDCQWIRDYLLKNHGYYEASDWASGGQTAVVAYKTCEFSATVIIGGQNVADLIDYVTDPKHGIASGDYVGAWGGMKCYASPDNPVPINWAVHQTNGAPFDDFTVQVPALDLSDTEVNE</sequence>
<comment type="caution">
    <text evidence="3">The sequence shown here is derived from an EMBL/GenBank/DDBJ whole genome shotgun (WGS) entry which is preliminary data.</text>
</comment>
<accession>A0AAI8VWC1</accession>
<proteinExistence type="predicted"/>
<evidence type="ECO:0000313" key="3">
    <source>
        <dbReference type="EMBL" id="CAJ2512307.1"/>
    </source>
</evidence>
<evidence type="ECO:0000256" key="1">
    <source>
        <dbReference type="SAM" id="SignalP"/>
    </source>
</evidence>
<feature type="chain" id="PRO_5042505358" evidence="1">
    <location>
        <begin position="19"/>
        <end position="188"/>
    </location>
</feature>
<protein>
    <submittedName>
        <fullName evidence="3">Uu.00g053220.m01.CDS01</fullName>
    </submittedName>
</protein>
<dbReference type="Pfam" id="PF14856">
    <property type="entry name" value="Hce2"/>
    <property type="match status" value="1"/>
</dbReference>
<evidence type="ECO:0000313" key="4">
    <source>
        <dbReference type="Proteomes" id="UP001295740"/>
    </source>
</evidence>
<feature type="signal peptide" evidence="1">
    <location>
        <begin position="1"/>
        <end position="18"/>
    </location>
</feature>
<dbReference type="EMBL" id="CAUWAG010000019">
    <property type="protein sequence ID" value="CAJ2512307.1"/>
    <property type="molecule type" value="Genomic_DNA"/>
</dbReference>
<feature type="domain" description="Ecp2 effector protein-like" evidence="2">
    <location>
        <begin position="63"/>
        <end position="147"/>
    </location>
</feature>
<dbReference type="AlphaFoldDB" id="A0AAI8VWC1"/>
<evidence type="ECO:0000259" key="2">
    <source>
        <dbReference type="Pfam" id="PF14856"/>
    </source>
</evidence>
<dbReference type="Proteomes" id="UP001295740">
    <property type="component" value="Unassembled WGS sequence"/>
</dbReference>
<reference evidence="3" key="1">
    <citation type="submission" date="2023-10" db="EMBL/GenBank/DDBJ databases">
        <authorList>
            <person name="Hackl T."/>
        </authorList>
    </citation>
    <scope>NUCLEOTIDE SEQUENCE</scope>
</reference>
<dbReference type="InterPro" id="IPR029226">
    <property type="entry name" value="Ecp2-like"/>
</dbReference>